<evidence type="ECO:0000313" key="1">
    <source>
        <dbReference type="EMBL" id="EME32502.1"/>
    </source>
</evidence>
<dbReference type="RefSeq" id="XP_005709022.1">
    <property type="nucleotide sequence ID" value="XM_005708965.1"/>
</dbReference>
<gene>
    <name evidence="1" type="ORF">Gasu_02770</name>
</gene>
<dbReference type="Proteomes" id="UP000030680">
    <property type="component" value="Unassembled WGS sequence"/>
</dbReference>
<name>M2XQI4_GALSU</name>
<dbReference type="OMA" id="VESHALC"/>
<keyword evidence="2" id="KW-1185">Reference proteome</keyword>
<sequence>MAMTNSSSKQHKTARQRLPLEGILYDQLSLANFVDVESHALCFYLRRTWNTDFFTKFFDCQLPSKVSIGYKLLKLSHLSRLEYQPKGKISLSTQLVDLGGGEKRTKGALMWKALANTEGHTSHGFQIDRLIALGQFHDTRLYGNVDIRKTNACPQWQTSSSFGIDQRVRLFGTVLGFRVGATPEGQLVSELKL</sequence>
<organism evidence="1 2">
    <name type="scientific">Galdieria sulphuraria</name>
    <name type="common">Red alga</name>
    <dbReference type="NCBI Taxonomy" id="130081"/>
    <lineage>
        <taxon>Eukaryota</taxon>
        <taxon>Rhodophyta</taxon>
        <taxon>Bangiophyceae</taxon>
        <taxon>Galdieriales</taxon>
        <taxon>Galdieriaceae</taxon>
        <taxon>Galdieria</taxon>
    </lineage>
</organism>
<reference evidence="2" key="1">
    <citation type="journal article" date="2013" name="Science">
        <title>Gene transfer from bacteria and archaea facilitated evolution of an extremophilic eukaryote.</title>
        <authorList>
            <person name="Schonknecht G."/>
            <person name="Chen W.H."/>
            <person name="Ternes C.M."/>
            <person name="Barbier G.G."/>
            <person name="Shrestha R.P."/>
            <person name="Stanke M."/>
            <person name="Brautigam A."/>
            <person name="Baker B.J."/>
            <person name="Banfield J.F."/>
            <person name="Garavito R.M."/>
            <person name="Carr K."/>
            <person name="Wilkerson C."/>
            <person name="Rensing S.A."/>
            <person name="Gagneul D."/>
            <person name="Dickenson N.E."/>
            <person name="Oesterhelt C."/>
            <person name="Lercher M.J."/>
            <person name="Weber A.P."/>
        </authorList>
    </citation>
    <scope>NUCLEOTIDE SEQUENCE [LARGE SCALE GENOMIC DNA]</scope>
    <source>
        <strain evidence="2">074W</strain>
    </source>
</reference>
<dbReference type="OrthoDB" id="1005at2759"/>
<protein>
    <submittedName>
        <fullName evidence="1">Uncharacterized protein</fullName>
    </submittedName>
</protein>
<dbReference type="EMBL" id="KB454485">
    <property type="protein sequence ID" value="EME32502.1"/>
    <property type="molecule type" value="Genomic_DNA"/>
</dbReference>
<proteinExistence type="predicted"/>
<dbReference type="KEGG" id="gsl:Gasu_02770"/>
<dbReference type="AlphaFoldDB" id="M2XQI4"/>
<dbReference type="Gramene" id="EME32502">
    <property type="protein sequence ID" value="EME32502"/>
    <property type="gene ID" value="Gasu_02770"/>
</dbReference>
<accession>M2XQI4</accession>
<dbReference type="GeneID" id="17091072"/>
<evidence type="ECO:0000313" key="2">
    <source>
        <dbReference type="Proteomes" id="UP000030680"/>
    </source>
</evidence>